<keyword evidence="4 6" id="KW-1133">Transmembrane helix</keyword>
<keyword evidence="9" id="KW-1185">Reference proteome</keyword>
<evidence type="ECO:0000256" key="4">
    <source>
        <dbReference type="ARBA" id="ARBA00022989"/>
    </source>
</evidence>
<evidence type="ECO:0000259" key="7">
    <source>
        <dbReference type="Pfam" id="PF00892"/>
    </source>
</evidence>
<evidence type="ECO:0000256" key="2">
    <source>
        <dbReference type="ARBA" id="ARBA00009853"/>
    </source>
</evidence>
<accession>A0A849IDA6</accession>
<comment type="subcellular location">
    <subcellularLocation>
        <location evidence="1">Membrane</location>
        <topology evidence="1">Multi-pass membrane protein</topology>
    </subcellularLocation>
</comment>
<proteinExistence type="inferred from homology"/>
<evidence type="ECO:0000256" key="1">
    <source>
        <dbReference type="ARBA" id="ARBA00004141"/>
    </source>
</evidence>
<evidence type="ECO:0000313" key="8">
    <source>
        <dbReference type="EMBL" id="NNM71893.1"/>
    </source>
</evidence>
<dbReference type="InterPro" id="IPR000620">
    <property type="entry name" value="EamA_dom"/>
</dbReference>
<dbReference type="PANTHER" id="PTHR22911">
    <property type="entry name" value="ACYL-MALONYL CONDENSING ENZYME-RELATED"/>
    <property type="match status" value="1"/>
</dbReference>
<feature type="domain" description="EamA" evidence="7">
    <location>
        <begin position="5"/>
        <end position="138"/>
    </location>
</feature>
<evidence type="ECO:0000256" key="5">
    <source>
        <dbReference type="ARBA" id="ARBA00023136"/>
    </source>
</evidence>
<feature type="transmembrane region" description="Helical" evidence="6">
    <location>
        <begin position="187"/>
        <end position="207"/>
    </location>
</feature>
<feature type="transmembrane region" description="Helical" evidence="6">
    <location>
        <begin position="74"/>
        <end position="91"/>
    </location>
</feature>
<dbReference type="Pfam" id="PF00892">
    <property type="entry name" value="EamA"/>
    <property type="match status" value="2"/>
</dbReference>
<sequence>MNPLIGVGLKVLSALAFTLMSAGIKWVGPDFPTGQIVFFRSAFALVPLLVWLSLRGDLLASVRTNDLRSHIMRGLMGSCAMFAGFVSLAYLPLSDSVVIGYLSPLLTVVLAALFLGETVRLYRWTAVAAGFVGVVIMVSPHLGGASLSGNMQATTIGVAFGLLGACCAAGATIQVRKLTSRESTGAIVLYFTLLTTALGASTVVLGWKVPSASQFGLLVTIGILGGIGQILMTQSYRYADASLIAPFDYTTMIWAFLLGWFLFGQLPSTAVVAGGVIVAAAGLFVIWRERRLGLERAKEMETSSRRAT</sequence>
<dbReference type="Proteomes" id="UP000564885">
    <property type="component" value="Unassembled WGS sequence"/>
</dbReference>
<feature type="domain" description="EamA" evidence="7">
    <location>
        <begin position="156"/>
        <end position="285"/>
    </location>
</feature>
<feature type="transmembrane region" description="Helical" evidence="6">
    <location>
        <begin position="243"/>
        <end position="263"/>
    </location>
</feature>
<feature type="transmembrane region" description="Helical" evidence="6">
    <location>
        <begin position="269"/>
        <end position="287"/>
    </location>
</feature>
<dbReference type="InterPro" id="IPR037185">
    <property type="entry name" value="EmrE-like"/>
</dbReference>
<feature type="transmembrane region" description="Helical" evidence="6">
    <location>
        <begin position="154"/>
        <end position="175"/>
    </location>
</feature>
<dbReference type="GO" id="GO:0016020">
    <property type="term" value="C:membrane"/>
    <property type="evidence" value="ECO:0007669"/>
    <property type="project" value="UniProtKB-SubCell"/>
</dbReference>
<dbReference type="AlphaFoldDB" id="A0A849IDA6"/>
<evidence type="ECO:0000256" key="6">
    <source>
        <dbReference type="SAM" id="Phobius"/>
    </source>
</evidence>
<feature type="transmembrane region" description="Helical" evidence="6">
    <location>
        <begin position="37"/>
        <end position="54"/>
    </location>
</feature>
<dbReference type="PANTHER" id="PTHR22911:SF6">
    <property type="entry name" value="SOLUTE CARRIER FAMILY 35 MEMBER G1"/>
    <property type="match status" value="1"/>
</dbReference>
<name>A0A849IDA6_9HYPH</name>
<reference evidence="8 9" key="1">
    <citation type="submission" date="2020-04" db="EMBL/GenBank/DDBJ databases">
        <title>Enterovirga sp. isolate from soil.</title>
        <authorList>
            <person name="Chea S."/>
            <person name="Kim D.-U."/>
        </authorList>
    </citation>
    <scope>NUCLEOTIDE SEQUENCE [LARGE SCALE GENOMIC DNA]</scope>
    <source>
        <strain evidence="8 9">DB1703</strain>
    </source>
</reference>
<gene>
    <name evidence="8" type="ORF">HJG44_05710</name>
</gene>
<dbReference type="EMBL" id="JABEPP010000002">
    <property type="protein sequence ID" value="NNM71893.1"/>
    <property type="molecule type" value="Genomic_DNA"/>
</dbReference>
<comment type="similarity">
    <text evidence="2">Belongs to the drug/metabolite transporter (DMT) superfamily. 10 TMS drug/metabolite exporter (DME) (TC 2.A.7.3) family.</text>
</comment>
<evidence type="ECO:0000313" key="9">
    <source>
        <dbReference type="Proteomes" id="UP000564885"/>
    </source>
</evidence>
<comment type="caution">
    <text evidence="8">The sequence shown here is derived from an EMBL/GenBank/DDBJ whole genome shotgun (WGS) entry which is preliminary data.</text>
</comment>
<keyword evidence="3 6" id="KW-0812">Transmembrane</keyword>
<feature type="transmembrane region" description="Helical" evidence="6">
    <location>
        <begin position="122"/>
        <end position="142"/>
    </location>
</feature>
<dbReference type="RefSeq" id="WP_171217420.1">
    <property type="nucleotide sequence ID" value="NZ_JABEPP010000002.1"/>
</dbReference>
<organism evidence="8 9">
    <name type="scientific">Enterovirga aerilata</name>
    <dbReference type="NCBI Taxonomy" id="2730920"/>
    <lineage>
        <taxon>Bacteria</taxon>
        <taxon>Pseudomonadati</taxon>
        <taxon>Pseudomonadota</taxon>
        <taxon>Alphaproteobacteria</taxon>
        <taxon>Hyphomicrobiales</taxon>
        <taxon>Methylobacteriaceae</taxon>
        <taxon>Enterovirga</taxon>
    </lineage>
</organism>
<feature type="transmembrane region" description="Helical" evidence="6">
    <location>
        <begin position="97"/>
        <end position="115"/>
    </location>
</feature>
<evidence type="ECO:0000256" key="3">
    <source>
        <dbReference type="ARBA" id="ARBA00022692"/>
    </source>
</evidence>
<protein>
    <submittedName>
        <fullName evidence="8">DMT family transporter</fullName>
    </submittedName>
</protein>
<keyword evidence="5 6" id="KW-0472">Membrane</keyword>
<feature type="transmembrane region" description="Helical" evidence="6">
    <location>
        <begin position="213"/>
        <end position="231"/>
    </location>
</feature>
<dbReference type="SUPFAM" id="SSF103481">
    <property type="entry name" value="Multidrug resistance efflux transporter EmrE"/>
    <property type="match status" value="2"/>
</dbReference>